<proteinExistence type="predicted"/>
<dbReference type="AlphaFoldDB" id="A0A9D4X5G4"/>
<organism evidence="1 2">
    <name type="scientific">Pisum sativum</name>
    <name type="common">Garden pea</name>
    <name type="synonym">Lathyrus oleraceus</name>
    <dbReference type="NCBI Taxonomy" id="3888"/>
    <lineage>
        <taxon>Eukaryota</taxon>
        <taxon>Viridiplantae</taxon>
        <taxon>Streptophyta</taxon>
        <taxon>Embryophyta</taxon>
        <taxon>Tracheophyta</taxon>
        <taxon>Spermatophyta</taxon>
        <taxon>Magnoliopsida</taxon>
        <taxon>eudicotyledons</taxon>
        <taxon>Gunneridae</taxon>
        <taxon>Pentapetalae</taxon>
        <taxon>rosids</taxon>
        <taxon>fabids</taxon>
        <taxon>Fabales</taxon>
        <taxon>Fabaceae</taxon>
        <taxon>Papilionoideae</taxon>
        <taxon>50 kb inversion clade</taxon>
        <taxon>NPAAA clade</taxon>
        <taxon>Hologalegina</taxon>
        <taxon>IRL clade</taxon>
        <taxon>Fabeae</taxon>
        <taxon>Lathyrus</taxon>
    </lineage>
</organism>
<comment type="caution">
    <text evidence="1">The sequence shown here is derived from an EMBL/GenBank/DDBJ whole genome shotgun (WGS) entry which is preliminary data.</text>
</comment>
<evidence type="ECO:0008006" key="3">
    <source>
        <dbReference type="Google" id="ProtNLM"/>
    </source>
</evidence>
<evidence type="ECO:0000313" key="2">
    <source>
        <dbReference type="Proteomes" id="UP001058974"/>
    </source>
</evidence>
<keyword evidence="2" id="KW-1185">Reference proteome</keyword>
<evidence type="ECO:0000313" key="1">
    <source>
        <dbReference type="EMBL" id="KAI5414012.1"/>
    </source>
</evidence>
<dbReference type="EMBL" id="JAMSHJ010000005">
    <property type="protein sequence ID" value="KAI5414012.1"/>
    <property type="molecule type" value="Genomic_DNA"/>
</dbReference>
<name>A0A9D4X5G4_PEA</name>
<dbReference type="Gramene" id="Psat05G0823500-T1">
    <property type="protein sequence ID" value="KAI5414012.1"/>
    <property type="gene ID" value="KIW84_058235"/>
</dbReference>
<accession>A0A9D4X5G4</accession>
<protein>
    <recommendedName>
        <fullName evidence="3">Reverse transcriptase</fullName>
    </recommendedName>
</protein>
<gene>
    <name evidence="1" type="ORF">KIW84_058235</name>
</gene>
<dbReference type="Proteomes" id="UP001058974">
    <property type="component" value="Chromosome 5"/>
</dbReference>
<sequence length="146" mass="16621">MLEAMELQRISRQVEGIEVREAIFSMNPWNALGLDGFPAGFYQKSWSTVGEKVCDIVKRIWRNPSDFMHINQTGFISGRNIHENIIIAKEVMHKMHTMKVEEDFLRLKKANVCGDALAKAGAESEDDLVFGEEYPSLISPFVFIDV</sequence>
<reference evidence="1 2" key="1">
    <citation type="journal article" date="2022" name="Nat. Genet.">
        <title>Improved pea reference genome and pan-genome highlight genomic features and evolutionary characteristics.</title>
        <authorList>
            <person name="Yang T."/>
            <person name="Liu R."/>
            <person name="Luo Y."/>
            <person name="Hu S."/>
            <person name="Wang D."/>
            <person name="Wang C."/>
            <person name="Pandey M.K."/>
            <person name="Ge S."/>
            <person name="Xu Q."/>
            <person name="Li N."/>
            <person name="Li G."/>
            <person name="Huang Y."/>
            <person name="Saxena R.K."/>
            <person name="Ji Y."/>
            <person name="Li M."/>
            <person name="Yan X."/>
            <person name="He Y."/>
            <person name="Liu Y."/>
            <person name="Wang X."/>
            <person name="Xiang C."/>
            <person name="Varshney R.K."/>
            <person name="Ding H."/>
            <person name="Gao S."/>
            <person name="Zong X."/>
        </authorList>
    </citation>
    <scope>NUCLEOTIDE SEQUENCE [LARGE SCALE GENOMIC DNA]</scope>
    <source>
        <strain evidence="1 2">cv. Zhongwan 6</strain>
    </source>
</reference>